<dbReference type="Pfam" id="PF21813">
    <property type="entry name" value="DUF6882"/>
    <property type="match status" value="1"/>
</dbReference>
<dbReference type="KEGG" id="cjt:EG359_02385"/>
<evidence type="ECO:0000313" key="2">
    <source>
        <dbReference type="EMBL" id="SIS38018.1"/>
    </source>
</evidence>
<name>A0A1N7ILP8_9FLAO</name>
<organism evidence="2 3">
    <name type="scientific">Chryseobacterium joostei</name>
    <dbReference type="NCBI Taxonomy" id="112234"/>
    <lineage>
        <taxon>Bacteria</taxon>
        <taxon>Pseudomonadati</taxon>
        <taxon>Bacteroidota</taxon>
        <taxon>Flavobacteriia</taxon>
        <taxon>Flavobacteriales</taxon>
        <taxon>Weeksellaceae</taxon>
        <taxon>Chryseobacterium group</taxon>
        <taxon>Chryseobacterium</taxon>
    </lineage>
</organism>
<dbReference type="InterPro" id="IPR049249">
    <property type="entry name" value="DUF6882"/>
</dbReference>
<evidence type="ECO:0000313" key="1">
    <source>
        <dbReference type="EMBL" id="AZA98523.1"/>
    </source>
</evidence>
<sequence length="68" mass="8336">MNYEKYNKQSFDNLIQIQEKFKETFEIDSYANWFYDGETELLRLYNNDDDEIYFKYVSVGTYSLKSET</sequence>
<accession>A0A1N7ILP8</accession>
<gene>
    <name evidence="1" type="ORF">EG359_02385</name>
    <name evidence="2" type="ORF">SAMN05421768_10647</name>
</gene>
<keyword evidence="4" id="KW-1185">Reference proteome</keyword>
<dbReference type="Proteomes" id="UP000186106">
    <property type="component" value="Unassembled WGS sequence"/>
</dbReference>
<proteinExistence type="predicted"/>
<dbReference type="Proteomes" id="UP000279541">
    <property type="component" value="Chromosome"/>
</dbReference>
<dbReference type="OrthoDB" id="7859927at2"/>
<protein>
    <submittedName>
        <fullName evidence="2">Uncharacterized protein</fullName>
    </submittedName>
</protein>
<evidence type="ECO:0000313" key="4">
    <source>
        <dbReference type="Proteomes" id="UP000279541"/>
    </source>
</evidence>
<dbReference type="AlphaFoldDB" id="A0A1N7ILP8"/>
<reference evidence="2 3" key="1">
    <citation type="submission" date="2017-01" db="EMBL/GenBank/DDBJ databases">
        <authorList>
            <person name="Mah S.A."/>
            <person name="Swanson W.J."/>
            <person name="Moy G.W."/>
            <person name="Vacquier V.D."/>
        </authorList>
    </citation>
    <scope>NUCLEOTIDE SEQUENCE [LARGE SCALE GENOMIC DNA]</scope>
    <source>
        <strain evidence="2 3">DSM 16927</strain>
    </source>
</reference>
<dbReference type="STRING" id="112234.SAMN05421768_10647"/>
<evidence type="ECO:0000313" key="3">
    <source>
        <dbReference type="Proteomes" id="UP000186106"/>
    </source>
</evidence>
<reference evidence="1 4" key="2">
    <citation type="submission" date="2018-11" db="EMBL/GenBank/DDBJ databases">
        <title>Proposal to divide the Flavobacteriaceae and reorganize its genera based on Amino Acid Identity values calculated from whole genome sequences.</title>
        <authorList>
            <person name="Nicholson A.C."/>
            <person name="Gulvik C.A."/>
            <person name="Whitney A.M."/>
            <person name="Humrighouse B.W."/>
            <person name="Bell M."/>
            <person name="Holmes B."/>
            <person name="Steigerwalt A.G."/>
            <person name="Villarma A."/>
            <person name="Sheth M."/>
            <person name="Batra D."/>
            <person name="Pryor J."/>
            <person name="Bernardet J.-F."/>
            <person name="Hugo C."/>
            <person name="Kampfer P."/>
            <person name="Newman J."/>
            <person name="McQuiston J.R."/>
        </authorList>
    </citation>
    <scope>NUCLEOTIDE SEQUENCE [LARGE SCALE GENOMIC DNA]</scope>
    <source>
        <strain evidence="1 4">DSM 16927</strain>
    </source>
</reference>
<dbReference type="EMBL" id="FTNZ01000006">
    <property type="protein sequence ID" value="SIS38018.1"/>
    <property type="molecule type" value="Genomic_DNA"/>
</dbReference>
<dbReference type="EMBL" id="CP033926">
    <property type="protein sequence ID" value="AZA98523.1"/>
    <property type="molecule type" value="Genomic_DNA"/>
</dbReference>